<accession>A0A561BZP5</accession>
<proteinExistence type="predicted"/>
<dbReference type="OrthoDB" id="3822410at2"/>
<comment type="caution">
    <text evidence="2">The sequence shown here is derived from an EMBL/GenBank/DDBJ whole genome shotgun (WGS) entry which is preliminary data.</text>
</comment>
<name>A0A561BZP5_9ACTN</name>
<evidence type="ECO:0000313" key="2">
    <source>
        <dbReference type="EMBL" id="TWD84385.1"/>
    </source>
</evidence>
<gene>
    <name evidence="2" type="ORF">FB561_5572</name>
</gene>
<feature type="compositionally biased region" description="Low complexity" evidence="1">
    <location>
        <begin position="25"/>
        <end position="34"/>
    </location>
</feature>
<dbReference type="Proteomes" id="UP000318380">
    <property type="component" value="Unassembled WGS sequence"/>
</dbReference>
<dbReference type="AlphaFoldDB" id="A0A561BZP5"/>
<dbReference type="RefSeq" id="WP_145811644.1">
    <property type="nucleotide sequence ID" value="NZ_VIVK01000001.1"/>
</dbReference>
<dbReference type="EMBL" id="VIVK01000001">
    <property type="protein sequence ID" value="TWD84385.1"/>
    <property type="molecule type" value="Genomic_DNA"/>
</dbReference>
<protein>
    <submittedName>
        <fullName evidence="2">Uncharacterized protein</fullName>
    </submittedName>
</protein>
<reference evidence="2 3" key="1">
    <citation type="submission" date="2019-06" db="EMBL/GenBank/DDBJ databases">
        <title>Sequencing the genomes of 1000 actinobacteria strains.</title>
        <authorList>
            <person name="Klenk H.-P."/>
        </authorList>
    </citation>
    <scope>NUCLEOTIDE SEQUENCE [LARGE SCALE GENOMIC DNA]</scope>
    <source>
        <strain evidence="2 3">DSM 24683</strain>
    </source>
</reference>
<feature type="region of interest" description="Disordered" evidence="1">
    <location>
        <begin position="23"/>
        <end position="42"/>
    </location>
</feature>
<keyword evidence="3" id="KW-1185">Reference proteome</keyword>
<evidence type="ECO:0000256" key="1">
    <source>
        <dbReference type="SAM" id="MobiDB-lite"/>
    </source>
</evidence>
<sequence length="181" mass="20163">MLTARTLAEAQVYLSVLAVGDDAPEATAPPATTRTENEESWTISSAVGEVEVPFRTEDEARKLGERFGLGVSLLLDAGAWVSLASVWARRAQDADLEYTGQPGQNRERVELNWEFARDGLAEALKFLPDGADAIPADAFWTELGTRVYEQNKELFTRAKLTEDHEFYRDTLDDFRSLYGEA</sequence>
<organism evidence="2 3">
    <name type="scientific">Kribbella amoyensis</name>
    <dbReference type="NCBI Taxonomy" id="996641"/>
    <lineage>
        <taxon>Bacteria</taxon>
        <taxon>Bacillati</taxon>
        <taxon>Actinomycetota</taxon>
        <taxon>Actinomycetes</taxon>
        <taxon>Propionibacteriales</taxon>
        <taxon>Kribbellaceae</taxon>
        <taxon>Kribbella</taxon>
    </lineage>
</organism>
<evidence type="ECO:0000313" key="3">
    <source>
        <dbReference type="Proteomes" id="UP000318380"/>
    </source>
</evidence>